<evidence type="ECO:0008006" key="2">
    <source>
        <dbReference type="Google" id="ProtNLM"/>
    </source>
</evidence>
<dbReference type="SUPFAM" id="SSF53850">
    <property type="entry name" value="Periplasmic binding protein-like II"/>
    <property type="match status" value="1"/>
</dbReference>
<dbReference type="OrthoDB" id="8689594at2"/>
<dbReference type="eggNOG" id="COG0715">
    <property type="taxonomic scope" value="Bacteria"/>
</dbReference>
<dbReference type="STRING" id="266779.Meso_0043"/>
<name>Q11MC7_CHESB</name>
<dbReference type="HOGENOM" id="CLU_072759_0_0_5"/>
<accession>Q11MC7</accession>
<sequence length="330" mass="37179">MPVQLRIAMRDWDFLTPILLGDVSDERIDLTLERVATLPGNPSQVNDLDGAEVSLSRFVQQRVAGHTDDIGIANFPMRAFRHRCIITRKSHSARSLTDLKGGSIGVTGWQDSGNIWTRHALLDAGVRLEDVRWFAGRLTEKHPSIDRLGPFAQPGWIDAIDNDTPMLDLLRSGELDAVFTPFMPEGFFSPGSEFRPVLDDIPAAEVAYFKKHGFVPGIHTMALTAEVVDRHAWLPQALSDLLDRAWEFWAAKRMRYSDTSPWLFDEHLRSQRLLPAGWHRSGIDENRAMIEAFVEAAYDQRLIPAPIAPENIFASPAEQAEAKNYEEDKV</sequence>
<gene>
    <name evidence="1" type="ordered locus">Meso_0043</name>
</gene>
<dbReference type="KEGG" id="mes:Meso_0043"/>
<evidence type="ECO:0000313" key="1">
    <source>
        <dbReference type="EMBL" id="ABG61448.1"/>
    </source>
</evidence>
<proteinExistence type="predicted"/>
<reference evidence="1" key="1">
    <citation type="submission" date="2006-06" db="EMBL/GenBank/DDBJ databases">
        <title>Complete sequence of chromosome of Chelativorans sp. BNC1.</title>
        <authorList>
            <consortium name="US DOE Joint Genome Institute"/>
            <person name="Copeland A."/>
            <person name="Lucas S."/>
            <person name="Lapidus A."/>
            <person name="Barry K."/>
            <person name="Detter J.C."/>
            <person name="Glavina del Rio T."/>
            <person name="Hammon N."/>
            <person name="Israni S."/>
            <person name="Dalin E."/>
            <person name="Tice H."/>
            <person name="Pitluck S."/>
            <person name="Chertkov O."/>
            <person name="Brettin T."/>
            <person name="Bruce D."/>
            <person name="Han C."/>
            <person name="Tapia R."/>
            <person name="Gilna P."/>
            <person name="Schmutz J."/>
            <person name="Larimer F."/>
            <person name="Land M."/>
            <person name="Hauser L."/>
            <person name="Kyrpides N."/>
            <person name="Mikhailova N."/>
            <person name="Richardson P."/>
        </authorList>
    </citation>
    <scope>NUCLEOTIDE SEQUENCE</scope>
    <source>
        <strain evidence="1">BNC1</strain>
    </source>
</reference>
<dbReference type="Gene3D" id="3.40.190.10">
    <property type="entry name" value="Periplasmic binding protein-like II"/>
    <property type="match status" value="1"/>
</dbReference>
<dbReference type="AlphaFoldDB" id="Q11MC7"/>
<organism evidence="1">
    <name type="scientific">Chelativorans sp. (strain BNC1)</name>
    <dbReference type="NCBI Taxonomy" id="266779"/>
    <lineage>
        <taxon>Bacteria</taxon>
        <taxon>Pseudomonadati</taxon>
        <taxon>Pseudomonadota</taxon>
        <taxon>Alphaproteobacteria</taxon>
        <taxon>Hyphomicrobiales</taxon>
        <taxon>Phyllobacteriaceae</taxon>
        <taxon>Chelativorans</taxon>
    </lineage>
</organism>
<protein>
    <recommendedName>
        <fullName evidence="2">4,5-dihydroxyphthalate decarboxylase</fullName>
    </recommendedName>
</protein>
<dbReference type="EMBL" id="CP000390">
    <property type="protein sequence ID" value="ABG61448.1"/>
    <property type="molecule type" value="Genomic_DNA"/>
</dbReference>